<feature type="compositionally biased region" description="Basic and acidic residues" evidence="2">
    <location>
        <begin position="33"/>
        <end position="45"/>
    </location>
</feature>
<reference evidence="4" key="1">
    <citation type="submission" date="2023-08" db="EMBL/GenBank/DDBJ databases">
        <authorList>
            <person name="Chen Y."/>
            <person name="Shah S."/>
            <person name="Dougan E. K."/>
            <person name="Thang M."/>
            <person name="Chan C."/>
        </authorList>
    </citation>
    <scope>NUCLEOTIDE SEQUENCE</scope>
</reference>
<proteinExistence type="inferred from homology"/>
<feature type="compositionally biased region" description="Basic and acidic residues" evidence="2">
    <location>
        <begin position="457"/>
        <end position="467"/>
    </location>
</feature>
<keyword evidence="1" id="KW-0819">tRNA processing</keyword>
<evidence type="ECO:0000259" key="3">
    <source>
        <dbReference type="Pfam" id="PF05206"/>
    </source>
</evidence>
<accession>A0AA36IKA8</accession>
<feature type="domain" description="Methyltransferase TRM13" evidence="3">
    <location>
        <begin position="166"/>
        <end position="337"/>
    </location>
</feature>
<protein>
    <recommendedName>
        <fullName evidence="1">tRNA:m(4)X modification enzyme TRM13</fullName>
        <ecNumber evidence="1">2.1.1.225</ecNumber>
    </recommendedName>
</protein>
<keyword evidence="1" id="KW-0489">Methyltransferase</keyword>
<comment type="catalytic activity">
    <reaction evidence="1">
        <text>cytidine(4) in tRNA(Gly)(GCC) + S-adenosyl-L-methionine = 2'-O-methylcytidine(4) in tRNA(Gly)(GCC) + S-adenosyl-L-homocysteine + H(+)</text>
        <dbReference type="Rhea" id="RHEA:43192"/>
        <dbReference type="Rhea" id="RHEA-COMP:10399"/>
        <dbReference type="Rhea" id="RHEA-COMP:10400"/>
        <dbReference type="ChEBI" id="CHEBI:15378"/>
        <dbReference type="ChEBI" id="CHEBI:57856"/>
        <dbReference type="ChEBI" id="CHEBI:59789"/>
        <dbReference type="ChEBI" id="CHEBI:74495"/>
        <dbReference type="ChEBI" id="CHEBI:82748"/>
        <dbReference type="EC" id="2.1.1.225"/>
    </reaction>
</comment>
<dbReference type="AlphaFoldDB" id="A0AA36IKA8"/>
<feature type="region of interest" description="Disordered" evidence="2">
    <location>
        <begin position="14"/>
        <end position="45"/>
    </location>
</feature>
<evidence type="ECO:0000313" key="4">
    <source>
        <dbReference type="EMBL" id="CAJ1389195.1"/>
    </source>
</evidence>
<comment type="catalytic activity">
    <reaction evidence="1">
        <text>cytidine(4) in tRNA(Pro) + S-adenosyl-L-methionine = 2'-O-methylcytidine(4) in tRNA(Pro) + S-adenosyl-L-homocysteine + H(+)</text>
        <dbReference type="Rhea" id="RHEA:32767"/>
        <dbReference type="Rhea" id="RHEA-COMP:10397"/>
        <dbReference type="Rhea" id="RHEA-COMP:10398"/>
        <dbReference type="ChEBI" id="CHEBI:15378"/>
        <dbReference type="ChEBI" id="CHEBI:57856"/>
        <dbReference type="ChEBI" id="CHEBI:59789"/>
        <dbReference type="ChEBI" id="CHEBI:74495"/>
        <dbReference type="ChEBI" id="CHEBI:82748"/>
        <dbReference type="EC" id="2.1.1.225"/>
    </reaction>
</comment>
<keyword evidence="1" id="KW-0949">S-adenosyl-L-methionine</keyword>
<dbReference type="InterPro" id="IPR029063">
    <property type="entry name" value="SAM-dependent_MTases_sf"/>
</dbReference>
<dbReference type="GO" id="GO:0008270">
    <property type="term" value="F:zinc ion binding"/>
    <property type="evidence" value="ECO:0007669"/>
    <property type="project" value="UniProtKB-KW"/>
</dbReference>
<dbReference type="InterPro" id="IPR039044">
    <property type="entry name" value="Trm13"/>
</dbReference>
<feature type="compositionally biased region" description="Basic and acidic residues" evidence="2">
    <location>
        <begin position="530"/>
        <end position="539"/>
    </location>
</feature>
<feature type="region of interest" description="Disordered" evidence="2">
    <location>
        <begin position="859"/>
        <end position="886"/>
    </location>
</feature>
<keyword evidence="1" id="KW-0863">Zinc-finger</keyword>
<name>A0AA36IKA8_9DINO</name>
<evidence type="ECO:0000313" key="5">
    <source>
        <dbReference type="Proteomes" id="UP001178507"/>
    </source>
</evidence>
<dbReference type="Pfam" id="PF05206">
    <property type="entry name" value="TRM13"/>
    <property type="match status" value="1"/>
</dbReference>
<feature type="compositionally biased region" description="Basic residues" evidence="2">
    <location>
        <begin position="487"/>
        <end position="500"/>
    </location>
</feature>
<feature type="region of interest" description="Disordered" evidence="2">
    <location>
        <begin position="67"/>
        <end position="92"/>
    </location>
</feature>
<dbReference type="GO" id="GO:0106050">
    <property type="term" value="F:tRNA 2'-O-methyltransferase activity"/>
    <property type="evidence" value="ECO:0007669"/>
    <property type="project" value="UniProtKB-UniRule"/>
</dbReference>
<dbReference type="EMBL" id="CAUJNA010001824">
    <property type="protein sequence ID" value="CAJ1389195.1"/>
    <property type="molecule type" value="Genomic_DNA"/>
</dbReference>
<comment type="caution">
    <text evidence="4">The sequence shown here is derived from an EMBL/GenBank/DDBJ whole genome shotgun (WGS) entry which is preliminary data.</text>
</comment>
<feature type="region of interest" description="Disordered" evidence="2">
    <location>
        <begin position="444"/>
        <end position="517"/>
    </location>
</feature>
<dbReference type="InterPro" id="IPR007871">
    <property type="entry name" value="Methyltransferase_TRM13"/>
</dbReference>
<evidence type="ECO:0000256" key="2">
    <source>
        <dbReference type="SAM" id="MobiDB-lite"/>
    </source>
</evidence>
<evidence type="ECO:0000256" key="1">
    <source>
        <dbReference type="RuleBase" id="RU367103"/>
    </source>
</evidence>
<dbReference type="Proteomes" id="UP001178507">
    <property type="component" value="Unassembled WGS sequence"/>
</dbReference>
<comment type="catalytic activity">
    <reaction evidence="1">
        <text>adenosine(4) in tRNA(His) + S-adenosyl-L-methionine = 2'-O-methyladenosine(4) in tRNA(His) + S-adenosyl-L-homocysteine + H(+)</text>
        <dbReference type="Rhea" id="RHEA:43196"/>
        <dbReference type="Rhea" id="RHEA-COMP:10401"/>
        <dbReference type="Rhea" id="RHEA-COMP:10402"/>
        <dbReference type="ChEBI" id="CHEBI:15378"/>
        <dbReference type="ChEBI" id="CHEBI:57856"/>
        <dbReference type="ChEBI" id="CHEBI:59789"/>
        <dbReference type="ChEBI" id="CHEBI:74411"/>
        <dbReference type="ChEBI" id="CHEBI:74477"/>
        <dbReference type="EC" id="2.1.1.225"/>
    </reaction>
</comment>
<sequence>MEDWMPVLSFEEALEAGSEEASRPSVASRRRQKREERNKIRLAHDKARTRELRATHQVLQALHEALPAFGHKSGSDETAETGSRKSHPTEEEVDAQLLRAAEILQVESPYRGMPQVFAPPEGLDILLTMIDRPPKYQEKYLSQEWSLISKVWALAGEPNLDNRRGLAVVDIGAGNGSLALLAALLLDGHAVLIDHTLPPEPLRVEERLPEIYKRRVLRITGDVGELDASRQIEPLLEEHGIQEVVVIAKHLCGVGTDLALKLLRRWCNTEASKSVAVLGAAIATCCGHKIGAEDKHIFAEIHSEDPYLRHLTGDADRLLSFLSICTRCVAWRTTANALANRITDRQVLLAELFEDALQQPRSNLLKSIFPAATEVAFVPSQQSPQNRCLLAGSQLGVKRALAGESSEALMAALIATRDALLQVNGGAFDLRPHGMASTRICEKPLQDVNGPGSLSISERRSNMEEPRSWGFTMEPMTRGRRGGTAPRQHKGRAPKGRRSVSRSESRPGWDEDTRAPSLFDTQLRTIFQSYRRERDRADRAAAGNPRRARERERAASQVQHTQHAHHRPGQLRRRLQGTMRRASSPGAANSFRASQESLRESFRESVRESVGESVRGSVRESVRDSADFVELARPIWDAPPPPLLAQRPPIWEPVAAITPLPTQPVPPAPELLGVAHVQRTRSASSLEQRLAILLPDAKPIRQDVLVCQSKPAAAVHMETEPPQVRSLSQRLSALLGESQGRKQHDARCGKELLWQNSSKVIEKADLLTDQVLEHILGDAVRHLDTLPDKRRETDRSVPGVAGEVEVAPDPPDALSSMVQTAADKLQLLEHELRMAYGDRPEAGCDKRGVKTAWSLSCGSRTCPDSGRAGSEDSEESCHLRRCRQRG</sequence>
<dbReference type="PANTHER" id="PTHR12998">
    <property type="entry name" value="TRNA:M(4)X MODIFICATION ENZYME TRM13 HOMOLOG"/>
    <property type="match status" value="1"/>
</dbReference>
<comment type="similarity">
    <text evidence="1">Belongs to the methyltransferase TRM13 family.</text>
</comment>
<feature type="region of interest" description="Disordered" evidence="2">
    <location>
        <begin position="529"/>
        <end position="596"/>
    </location>
</feature>
<feature type="compositionally biased region" description="Basic residues" evidence="2">
    <location>
        <begin position="562"/>
        <end position="575"/>
    </location>
</feature>
<keyword evidence="1" id="KW-0808">Transferase</keyword>
<keyword evidence="1" id="KW-0862">Zinc</keyword>
<comment type="function">
    <text evidence="1">tRNA methylase which 2'-O-methylates cytidine(4) in tRNA(Pro) and tRNA(Gly)(GCC), and adenosine(4) in tRNA(His).</text>
</comment>
<dbReference type="SUPFAM" id="SSF53335">
    <property type="entry name" value="S-adenosyl-L-methionine-dependent methyltransferases"/>
    <property type="match status" value="1"/>
</dbReference>
<feature type="compositionally biased region" description="Basic and acidic residues" evidence="2">
    <location>
        <begin position="501"/>
        <end position="514"/>
    </location>
</feature>
<dbReference type="GO" id="GO:0030488">
    <property type="term" value="P:tRNA methylation"/>
    <property type="evidence" value="ECO:0007669"/>
    <property type="project" value="InterPro"/>
</dbReference>
<keyword evidence="5" id="KW-1185">Reference proteome</keyword>
<gene>
    <name evidence="4" type="ORF">EVOR1521_LOCUS14867</name>
</gene>
<dbReference type="PANTHER" id="PTHR12998:SF0">
    <property type="entry name" value="TRNA:M(4)X MODIFICATION ENZYME TRM13 HOMOLOG"/>
    <property type="match status" value="1"/>
</dbReference>
<dbReference type="EC" id="2.1.1.225" evidence="1"/>
<keyword evidence="1" id="KW-0479">Metal-binding</keyword>
<organism evidence="4 5">
    <name type="scientific">Effrenium voratum</name>
    <dbReference type="NCBI Taxonomy" id="2562239"/>
    <lineage>
        <taxon>Eukaryota</taxon>
        <taxon>Sar</taxon>
        <taxon>Alveolata</taxon>
        <taxon>Dinophyceae</taxon>
        <taxon>Suessiales</taxon>
        <taxon>Symbiodiniaceae</taxon>
        <taxon>Effrenium</taxon>
    </lineage>
</organism>